<feature type="transmembrane region" description="Helical" evidence="8">
    <location>
        <begin position="217"/>
        <end position="236"/>
    </location>
</feature>
<feature type="transmembrane region" description="Helical" evidence="8">
    <location>
        <begin position="242"/>
        <end position="263"/>
    </location>
</feature>
<organism evidence="10">
    <name type="scientific">freshwater sediment metagenome</name>
    <dbReference type="NCBI Taxonomy" id="556182"/>
    <lineage>
        <taxon>unclassified sequences</taxon>
        <taxon>metagenomes</taxon>
        <taxon>ecological metagenomes</taxon>
    </lineage>
</organism>
<feature type="transmembrane region" description="Helical" evidence="8">
    <location>
        <begin position="34"/>
        <end position="53"/>
    </location>
</feature>
<dbReference type="InterPro" id="IPR006153">
    <property type="entry name" value="Cation/H_exchanger_TM"/>
</dbReference>
<dbReference type="GO" id="GO:0015297">
    <property type="term" value="F:antiporter activity"/>
    <property type="evidence" value="ECO:0007669"/>
    <property type="project" value="UniProtKB-KW"/>
</dbReference>
<evidence type="ECO:0000256" key="3">
    <source>
        <dbReference type="ARBA" id="ARBA00022449"/>
    </source>
</evidence>
<keyword evidence="7 8" id="KW-0472">Membrane</keyword>
<keyword evidence="4 8" id="KW-0812">Transmembrane</keyword>
<feature type="transmembrane region" description="Helical" evidence="8">
    <location>
        <begin position="88"/>
        <end position="111"/>
    </location>
</feature>
<feature type="transmembrane region" description="Helical" evidence="8">
    <location>
        <begin position="117"/>
        <end position="136"/>
    </location>
</feature>
<evidence type="ECO:0000256" key="6">
    <source>
        <dbReference type="ARBA" id="ARBA00023065"/>
    </source>
</evidence>
<feature type="transmembrane region" description="Helical" evidence="8">
    <location>
        <begin position="59"/>
        <end position="76"/>
    </location>
</feature>
<keyword evidence="3" id="KW-0050">Antiport</keyword>
<proteinExistence type="predicted"/>
<dbReference type="Pfam" id="PF00999">
    <property type="entry name" value="Na_H_Exchanger"/>
    <property type="match status" value="1"/>
</dbReference>
<keyword evidence="2" id="KW-0813">Transport</keyword>
<feature type="transmembrane region" description="Helical" evidence="8">
    <location>
        <begin position="332"/>
        <end position="351"/>
    </location>
</feature>
<dbReference type="GO" id="GO:0016020">
    <property type="term" value="C:membrane"/>
    <property type="evidence" value="ECO:0007669"/>
    <property type="project" value="UniProtKB-SubCell"/>
</dbReference>
<evidence type="ECO:0000256" key="5">
    <source>
        <dbReference type="ARBA" id="ARBA00022989"/>
    </source>
</evidence>
<keyword evidence="6" id="KW-0406">Ion transport</keyword>
<accession>A0AA48LZC4</accession>
<dbReference type="GO" id="GO:1902600">
    <property type="term" value="P:proton transmembrane transport"/>
    <property type="evidence" value="ECO:0007669"/>
    <property type="project" value="InterPro"/>
</dbReference>
<evidence type="ECO:0000256" key="8">
    <source>
        <dbReference type="SAM" id="Phobius"/>
    </source>
</evidence>
<dbReference type="AlphaFoldDB" id="A0AA48LZC4"/>
<evidence type="ECO:0000259" key="9">
    <source>
        <dbReference type="Pfam" id="PF00999"/>
    </source>
</evidence>
<gene>
    <name evidence="10" type="ORF">AMST5_01045</name>
</gene>
<feature type="domain" description="Cation/H+ exchanger transmembrane" evidence="9">
    <location>
        <begin position="14"/>
        <end position="378"/>
    </location>
</feature>
<dbReference type="EMBL" id="OY288114">
    <property type="protein sequence ID" value="CAJ0857719.1"/>
    <property type="molecule type" value="Genomic_DNA"/>
</dbReference>
<dbReference type="Gene3D" id="1.20.1530.20">
    <property type="match status" value="1"/>
</dbReference>
<comment type="subcellular location">
    <subcellularLocation>
        <location evidence="1">Membrane</location>
        <topology evidence="1">Multi-pass membrane protein</topology>
    </subcellularLocation>
</comment>
<evidence type="ECO:0000313" key="10">
    <source>
        <dbReference type="EMBL" id="CAJ0857719.1"/>
    </source>
</evidence>
<evidence type="ECO:0000256" key="4">
    <source>
        <dbReference type="ARBA" id="ARBA00022692"/>
    </source>
</evidence>
<dbReference type="PANTHER" id="PTHR43562">
    <property type="entry name" value="NAPA-TYPE SODIUM/HYDROGEN ANTIPORTER"/>
    <property type="match status" value="1"/>
</dbReference>
<name>A0AA48LZC4_9ZZZZ</name>
<evidence type="ECO:0000256" key="1">
    <source>
        <dbReference type="ARBA" id="ARBA00004141"/>
    </source>
</evidence>
<feature type="transmembrane region" description="Helical" evidence="8">
    <location>
        <begin position="363"/>
        <end position="382"/>
    </location>
</feature>
<evidence type="ECO:0000256" key="2">
    <source>
        <dbReference type="ARBA" id="ARBA00022448"/>
    </source>
</evidence>
<feature type="transmembrane region" description="Helical" evidence="8">
    <location>
        <begin position="148"/>
        <end position="169"/>
    </location>
</feature>
<keyword evidence="5 8" id="KW-1133">Transmembrane helix</keyword>
<feature type="transmembrane region" description="Helical" evidence="8">
    <location>
        <begin position="299"/>
        <end position="320"/>
    </location>
</feature>
<feature type="transmembrane region" description="Helical" evidence="8">
    <location>
        <begin position="270"/>
        <end position="287"/>
    </location>
</feature>
<reference evidence="10" key="1">
    <citation type="submission" date="2023-07" db="EMBL/GenBank/DDBJ databases">
        <authorList>
            <person name="Pelsma A.J. K."/>
        </authorList>
    </citation>
    <scope>NUCLEOTIDE SEQUENCE</scope>
</reference>
<evidence type="ECO:0000256" key="7">
    <source>
        <dbReference type="ARBA" id="ARBA00023136"/>
    </source>
</evidence>
<protein>
    <recommendedName>
        <fullName evidence="9">Cation/H+ exchanger transmembrane domain-containing protein</fullName>
    </recommendedName>
</protein>
<feature type="transmembrane region" description="Helical" evidence="8">
    <location>
        <begin position="6"/>
        <end position="22"/>
    </location>
</feature>
<sequence>MTTEFQGIFLISCIAVLAPLINRLQVFSHVPVVAIELMLGMLAGPSVSGLIVNDSTIEFLGRFGLVFLFFQAGFEFKIKELGPAPLRLGLYAWLTSMATAAVLVALLYLLGLVRAPVLVAIVLPTTAFGILLPILRQAGELGTDFGRYVMGAAAIGELGPLLLASIALAQDKHHFHQTLLSLLFLLIAVGSVLLLATLRSERLSELIQRRLGDSELLPVRVAIVMLLGFVWLANVMGMETVVGAYAAGMAVAMLVDGTGAQALEGRLQTIGGGFFVPIFFIASGVELDLTELLTNAASFARLILFCFAFAFIRMAPLGLYRKVLAPRDFSAFALLSATTFPLVVAISYLGARSGQMSSENASALIGAAVVTVTLFPTLALSFRSANDAARPSGALAGAAERLTDWTATQIEKLLELALRLRSRKL</sequence>
<dbReference type="InterPro" id="IPR038770">
    <property type="entry name" value="Na+/solute_symporter_sf"/>
</dbReference>
<dbReference type="PANTHER" id="PTHR43562:SF1">
    <property type="entry name" value="NA(+)_H(+) ANTIPORTER YJBQ-RELATED"/>
    <property type="match status" value="1"/>
</dbReference>
<feature type="transmembrane region" description="Helical" evidence="8">
    <location>
        <begin position="175"/>
        <end position="196"/>
    </location>
</feature>